<dbReference type="Proteomes" id="UP001597427">
    <property type="component" value="Unassembled WGS sequence"/>
</dbReference>
<reference evidence="3" key="1">
    <citation type="journal article" date="2019" name="Int. J. Syst. Evol. Microbiol.">
        <title>The Global Catalogue of Microorganisms (GCM) 10K type strain sequencing project: providing services to taxonomists for standard genome sequencing and annotation.</title>
        <authorList>
            <consortium name="The Broad Institute Genomics Platform"/>
            <consortium name="The Broad Institute Genome Sequencing Center for Infectious Disease"/>
            <person name="Wu L."/>
            <person name="Ma J."/>
        </authorList>
    </citation>
    <scope>NUCLEOTIDE SEQUENCE [LARGE SCALE GENOMIC DNA]</scope>
    <source>
        <strain evidence="3">TISTR 932</strain>
    </source>
</reference>
<evidence type="ECO:0008006" key="4">
    <source>
        <dbReference type="Google" id="ProtNLM"/>
    </source>
</evidence>
<keyword evidence="1" id="KW-0472">Membrane</keyword>
<keyword evidence="1" id="KW-0812">Transmembrane</keyword>
<sequence>MTVEKETRSFFTDGLAVGIGIGLFSGIVSTIWANKRKNQSADEVLDEVKLAFLEEGPIEGSWIQFQKQPFRKFAIHTEVYAGGISRIEDETLVTYEFLADARTGTVLEVHRVPVEQNDSLLGF</sequence>
<evidence type="ECO:0000313" key="3">
    <source>
        <dbReference type="Proteomes" id="UP001597427"/>
    </source>
</evidence>
<accession>A0ABW5TGF0</accession>
<feature type="transmembrane region" description="Helical" evidence="1">
    <location>
        <begin position="15"/>
        <end position="33"/>
    </location>
</feature>
<gene>
    <name evidence="2" type="ORF">ACFSR0_01740</name>
</gene>
<comment type="caution">
    <text evidence="2">The sequence shown here is derived from an EMBL/GenBank/DDBJ whole genome shotgun (WGS) entry which is preliminary data.</text>
</comment>
<organism evidence="2 3">
    <name type="scientific">Enterococcus camelliae</name>
    <dbReference type="NCBI Taxonomy" id="453959"/>
    <lineage>
        <taxon>Bacteria</taxon>
        <taxon>Bacillati</taxon>
        <taxon>Bacillota</taxon>
        <taxon>Bacilli</taxon>
        <taxon>Lactobacillales</taxon>
        <taxon>Enterococcaceae</taxon>
        <taxon>Enterococcus</taxon>
    </lineage>
</organism>
<keyword evidence="3" id="KW-1185">Reference proteome</keyword>
<proteinExistence type="predicted"/>
<name>A0ABW5TGF0_9ENTE</name>
<dbReference type="RefSeq" id="WP_379979282.1">
    <property type="nucleotide sequence ID" value="NZ_JBHUMO010000010.1"/>
</dbReference>
<dbReference type="EMBL" id="JBHUMO010000010">
    <property type="protein sequence ID" value="MFD2728158.1"/>
    <property type="molecule type" value="Genomic_DNA"/>
</dbReference>
<keyword evidence="1" id="KW-1133">Transmembrane helix</keyword>
<evidence type="ECO:0000256" key="1">
    <source>
        <dbReference type="SAM" id="Phobius"/>
    </source>
</evidence>
<protein>
    <recommendedName>
        <fullName evidence="4">PepSY domain-containing protein</fullName>
    </recommendedName>
</protein>
<evidence type="ECO:0000313" key="2">
    <source>
        <dbReference type="EMBL" id="MFD2728158.1"/>
    </source>
</evidence>